<dbReference type="Proteomes" id="UP000494163">
    <property type="component" value="Chromosome 2R"/>
</dbReference>
<accession>A0A0M4E6J4</accession>
<feature type="chain" id="PRO_5005793131" evidence="2">
    <location>
        <begin position="21"/>
        <end position="286"/>
    </location>
</feature>
<reference evidence="3 4" key="1">
    <citation type="submission" date="2015-08" db="EMBL/GenBank/DDBJ databases">
        <title>Ancestral chromatin configuration constrains chromatin evolution on differentiating sex chromosomes in Drosophila.</title>
        <authorList>
            <person name="Zhou Q."/>
            <person name="Bachtrog D."/>
        </authorList>
    </citation>
    <scope>NUCLEOTIDE SEQUENCE [LARGE SCALE GENOMIC DNA]</scope>
    <source>
        <tissue evidence="3">Whole larvae</tissue>
    </source>
</reference>
<gene>
    <name evidence="3" type="ORF">Dbus_chr2Rg1707</name>
</gene>
<sequence>MMKNYTALLLLLGALSGALAASNVTAPMDDYVRQSQRQYDARLKQMEDELAAFRKTYAKQLESINVDTEQLQLKLEETSARLAPMELIDQWHKQCVQNYSATIPTIYTVRTALTSCKVAAENQINNVLSSATSNYNSLKSYYNNNLQTMLKNCEKQHPTSQVNYTNCVISAIDTTNTYTMNMQKSFNTNMQAAECTADTRVKTAWECAFNTVYSTSSTLGTSLRLIDDCIANRLACASVSCSSRCSNKMALNFASEDFNNSTIRNPFQGLNSQIGCMEVLFAPKLY</sequence>
<keyword evidence="1" id="KW-0175">Coiled coil</keyword>
<dbReference type="AlphaFoldDB" id="A0A0M4E6J4"/>
<organism evidence="3 4">
    <name type="scientific">Drosophila busckii</name>
    <name type="common">Fruit fly</name>
    <dbReference type="NCBI Taxonomy" id="30019"/>
    <lineage>
        <taxon>Eukaryota</taxon>
        <taxon>Metazoa</taxon>
        <taxon>Ecdysozoa</taxon>
        <taxon>Arthropoda</taxon>
        <taxon>Hexapoda</taxon>
        <taxon>Insecta</taxon>
        <taxon>Pterygota</taxon>
        <taxon>Neoptera</taxon>
        <taxon>Endopterygota</taxon>
        <taxon>Diptera</taxon>
        <taxon>Brachycera</taxon>
        <taxon>Muscomorpha</taxon>
        <taxon>Ephydroidea</taxon>
        <taxon>Drosophilidae</taxon>
        <taxon>Drosophila</taxon>
    </lineage>
</organism>
<dbReference type="OMA" id="AQCVKLH"/>
<proteinExistence type="predicted"/>
<keyword evidence="4" id="KW-1185">Reference proteome</keyword>
<feature type="signal peptide" evidence="2">
    <location>
        <begin position="1"/>
        <end position="20"/>
    </location>
</feature>
<dbReference type="OrthoDB" id="7999179at2759"/>
<evidence type="ECO:0000313" key="3">
    <source>
        <dbReference type="EMBL" id="ALC42128.1"/>
    </source>
</evidence>
<dbReference type="EMBL" id="CP012524">
    <property type="protein sequence ID" value="ALC42128.1"/>
    <property type="molecule type" value="Genomic_DNA"/>
</dbReference>
<evidence type="ECO:0000256" key="1">
    <source>
        <dbReference type="SAM" id="Coils"/>
    </source>
</evidence>
<evidence type="ECO:0000256" key="2">
    <source>
        <dbReference type="SAM" id="SignalP"/>
    </source>
</evidence>
<feature type="coiled-coil region" evidence="1">
    <location>
        <begin position="36"/>
        <end position="81"/>
    </location>
</feature>
<protein>
    <submittedName>
        <fullName evidence="3">CG42807</fullName>
    </submittedName>
</protein>
<keyword evidence="2" id="KW-0732">Signal</keyword>
<name>A0A0M4E6J4_DROBS</name>
<evidence type="ECO:0000313" key="4">
    <source>
        <dbReference type="Proteomes" id="UP000494163"/>
    </source>
</evidence>